<reference evidence="1" key="1">
    <citation type="journal article" date="2017" name="Appl. Environ. Microbiol.">
        <title>Parallel evolution of two clades of a major Atlantic endemic Vibrio parahaemolyticus pathogen lineage by independent acquisition of related pathogenicity islands.</title>
        <authorList>
            <person name="Xu F."/>
            <person name="Gonzalez-Escalona N."/>
            <person name="Drees K.P."/>
            <person name="Sebra R.P."/>
            <person name="Cooper V.S."/>
            <person name="Jones S.H."/>
            <person name="Whistler C.A."/>
        </authorList>
    </citation>
    <scope>NUCLEOTIDE SEQUENCE</scope>
    <source>
        <strain evidence="1">MAVP-QPI</strain>
    </source>
</reference>
<accession>A0A250E4U6</accession>
<dbReference type="EMBL" id="MF066646">
    <property type="protein sequence ID" value="ATA66039.1"/>
    <property type="molecule type" value="Genomic_DNA"/>
</dbReference>
<name>A0A250E4U6_VIBPH</name>
<proteinExistence type="predicted"/>
<organism evidence="1">
    <name type="scientific">Vibrio parahaemolyticus</name>
    <dbReference type="NCBI Taxonomy" id="670"/>
    <lineage>
        <taxon>Bacteria</taxon>
        <taxon>Pseudomonadati</taxon>
        <taxon>Pseudomonadota</taxon>
        <taxon>Gammaproteobacteria</taxon>
        <taxon>Vibrionales</taxon>
        <taxon>Vibrionaceae</taxon>
        <taxon>Vibrio</taxon>
    </lineage>
</organism>
<gene>
    <name evidence="1" type="ORF">MAVP-QPI_00091</name>
</gene>
<evidence type="ECO:0000313" key="1">
    <source>
        <dbReference type="EMBL" id="ATA66039.1"/>
    </source>
</evidence>
<dbReference type="AlphaFoldDB" id="A0A250E4U6"/>
<protein>
    <submittedName>
        <fullName evidence="1">Uncharacterized protein</fullName>
    </submittedName>
</protein>
<sequence length="54" mass="6382">MCDWQRAPELLLLILANDLVPYIPERYLLNISSSRLRFVRIIVPALAYFDQVFD</sequence>